<accession>A0A1H9LWH6</accession>
<proteinExistence type="predicted"/>
<dbReference type="STRING" id="137733.SAMN05421767_1225"/>
<dbReference type="OrthoDB" id="2082717at2"/>
<protein>
    <submittedName>
        <fullName evidence="1">Uncharacterized protein</fullName>
    </submittedName>
</protein>
<sequence>MSEEEKKAMDELIKFSKKWMKKFNEEKLIFSGQEIKDIVGLSERIYGGIYKEDNIDYDPDSSPFAWKYYHTMYSELISWTDNENKTDKKYYRREGIRKIAVFSLGVNHTLQQIKYQEYSEENDTSSLKYGGDCAFNFNNLKYARFLKLVNNKDLYNKLNFCAMMHHSPFNFSLMPRTGNLNNAKGTGTID</sequence>
<name>A0A1H9LWH6_9LACT</name>
<dbReference type="EMBL" id="FOGF01000022">
    <property type="protein sequence ID" value="SER15567.1"/>
    <property type="molecule type" value="Genomic_DNA"/>
</dbReference>
<gene>
    <name evidence="1" type="ORF">SAMN05421767_1225</name>
</gene>
<evidence type="ECO:0000313" key="2">
    <source>
        <dbReference type="Proteomes" id="UP000198556"/>
    </source>
</evidence>
<reference evidence="1 2" key="1">
    <citation type="submission" date="2016-10" db="EMBL/GenBank/DDBJ databases">
        <authorList>
            <person name="de Groot N.N."/>
        </authorList>
    </citation>
    <scope>NUCLEOTIDE SEQUENCE [LARGE SCALE GENOMIC DNA]</scope>
    <source>
        <strain evidence="1 2">DSM 15827</strain>
    </source>
</reference>
<dbReference type="RefSeq" id="WP_089746789.1">
    <property type="nucleotide sequence ID" value="NZ_FOGF01000022.1"/>
</dbReference>
<dbReference type="AlphaFoldDB" id="A0A1H9LWH6"/>
<evidence type="ECO:0000313" key="1">
    <source>
        <dbReference type="EMBL" id="SER15567.1"/>
    </source>
</evidence>
<keyword evidence="2" id="KW-1185">Reference proteome</keyword>
<dbReference type="Proteomes" id="UP000198556">
    <property type="component" value="Unassembled WGS sequence"/>
</dbReference>
<organism evidence="1 2">
    <name type="scientific">Granulicatella balaenopterae</name>
    <dbReference type="NCBI Taxonomy" id="137733"/>
    <lineage>
        <taxon>Bacteria</taxon>
        <taxon>Bacillati</taxon>
        <taxon>Bacillota</taxon>
        <taxon>Bacilli</taxon>
        <taxon>Lactobacillales</taxon>
        <taxon>Carnobacteriaceae</taxon>
        <taxon>Granulicatella</taxon>
    </lineage>
</organism>